<feature type="region of interest" description="Disordered" evidence="1">
    <location>
        <begin position="81"/>
        <end position="155"/>
    </location>
</feature>
<feature type="compositionally biased region" description="Basic residues" evidence="1">
    <location>
        <begin position="22"/>
        <end position="39"/>
    </location>
</feature>
<evidence type="ECO:0000313" key="3">
    <source>
        <dbReference type="Proteomes" id="UP000298652"/>
    </source>
</evidence>
<sequence length="176" mass="19333">MGFADTDPYFSELQMIICSGGRRPHPHKSNKKRALRPRMRPPYPSHSTAQAVAARWHGPHRRSVAQVPAALLHGHRRWPAAGATAAYTTARADHASRHPHQGAALGPLPMPEPTAPAARAAPGSRTTRKGRHSRGRPCATGDSPWREGRERRMENGWMGVEVIRLDEDKDCVGPTT</sequence>
<protein>
    <submittedName>
        <fullName evidence="2">Uncharacterized protein</fullName>
    </submittedName>
</protein>
<accession>A0A4U6TED5</accession>
<organism evidence="2 3">
    <name type="scientific">Setaria viridis</name>
    <name type="common">Green bristlegrass</name>
    <name type="synonym">Setaria italica subsp. viridis</name>
    <dbReference type="NCBI Taxonomy" id="4556"/>
    <lineage>
        <taxon>Eukaryota</taxon>
        <taxon>Viridiplantae</taxon>
        <taxon>Streptophyta</taxon>
        <taxon>Embryophyta</taxon>
        <taxon>Tracheophyta</taxon>
        <taxon>Spermatophyta</taxon>
        <taxon>Magnoliopsida</taxon>
        <taxon>Liliopsida</taxon>
        <taxon>Poales</taxon>
        <taxon>Poaceae</taxon>
        <taxon>PACMAD clade</taxon>
        <taxon>Panicoideae</taxon>
        <taxon>Panicodae</taxon>
        <taxon>Paniceae</taxon>
        <taxon>Cenchrinae</taxon>
        <taxon>Setaria</taxon>
    </lineage>
</organism>
<dbReference type="EMBL" id="CM016559">
    <property type="protein sequence ID" value="TKW00541.1"/>
    <property type="molecule type" value="Genomic_DNA"/>
</dbReference>
<evidence type="ECO:0000256" key="1">
    <source>
        <dbReference type="SAM" id="MobiDB-lite"/>
    </source>
</evidence>
<name>A0A4U6TED5_SETVI</name>
<dbReference type="Gramene" id="TKW00541">
    <property type="protein sequence ID" value="TKW00541"/>
    <property type="gene ID" value="SEVIR_8G116840v2"/>
</dbReference>
<feature type="compositionally biased region" description="Basic and acidic residues" evidence="1">
    <location>
        <begin position="144"/>
        <end position="154"/>
    </location>
</feature>
<reference evidence="2" key="1">
    <citation type="submission" date="2019-03" db="EMBL/GenBank/DDBJ databases">
        <title>WGS assembly of Setaria viridis.</title>
        <authorList>
            <person name="Huang P."/>
            <person name="Jenkins J."/>
            <person name="Grimwood J."/>
            <person name="Barry K."/>
            <person name="Healey A."/>
            <person name="Mamidi S."/>
            <person name="Sreedasyam A."/>
            <person name="Shu S."/>
            <person name="Feldman M."/>
            <person name="Wu J."/>
            <person name="Yu Y."/>
            <person name="Chen C."/>
            <person name="Johnson J."/>
            <person name="Rokhsar D."/>
            <person name="Baxter I."/>
            <person name="Schmutz J."/>
            <person name="Brutnell T."/>
            <person name="Kellogg E."/>
        </authorList>
    </citation>
    <scope>NUCLEOTIDE SEQUENCE [LARGE SCALE GENOMIC DNA]</scope>
</reference>
<dbReference type="AlphaFoldDB" id="A0A4U6TED5"/>
<gene>
    <name evidence="2" type="ORF">SEVIR_8G116840v2</name>
</gene>
<dbReference type="Proteomes" id="UP000298652">
    <property type="component" value="Chromosome 8"/>
</dbReference>
<proteinExistence type="predicted"/>
<feature type="compositionally biased region" description="Low complexity" evidence="1">
    <location>
        <begin position="81"/>
        <end position="90"/>
    </location>
</feature>
<keyword evidence="3" id="KW-1185">Reference proteome</keyword>
<feature type="compositionally biased region" description="Basic residues" evidence="1">
    <location>
        <begin position="126"/>
        <end position="135"/>
    </location>
</feature>
<evidence type="ECO:0000313" key="2">
    <source>
        <dbReference type="EMBL" id="TKW00541.1"/>
    </source>
</evidence>
<feature type="region of interest" description="Disordered" evidence="1">
    <location>
        <begin position="20"/>
        <end position="60"/>
    </location>
</feature>